<dbReference type="Pfam" id="PF00877">
    <property type="entry name" value="NLPC_P60"/>
    <property type="match status" value="1"/>
</dbReference>
<dbReference type="InterPro" id="IPR011929">
    <property type="entry name" value="Phage_pept_NlpC/P60"/>
</dbReference>
<evidence type="ECO:0000256" key="1">
    <source>
        <dbReference type="ARBA" id="ARBA00007074"/>
    </source>
</evidence>
<gene>
    <name evidence="6" type="ORF">SAMN06297382_0059</name>
</gene>
<reference evidence="6 7" key="1">
    <citation type="submission" date="2017-07" db="EMBL/GenBank/DDBJ databases">
        <authorList>
            <person name="Sun Z.S."/>
            <person name="Albrecht U."/>
            <person name="Echele G."/>
            <person name="Lee C.C."/>
        </authorList>
    </citation>
    <scope>NUCLEOTIDE SEQUENCE [LARGE SCALE GENOMIC DNA]</scope>
    <source>
        <strain evidence="6 7">CGMCC 1.12710</strain>
    </source>
</reference>
<evidence type="ECO:0000259" key="5">
    <source>
        <dbReference type="PROSITE" id="PS51935"/>
    </source>
</evidence>
<evidence type="ECO:0000313" key="7">
    <source>
        <dbReference type="Proteomes" id="UP000198346"/>
    </source>
</evidence>
<dbReference type="RefSeq" id="WP_234993288.1">
    <property type="nucleotide sequence ID" value="NZ_FZQA01000001.1"/>
</dbReference>
<keyword evidence="2" id="KW-0645">Protease</keyword>
<comment type="similarity">
    <text evidence="1">Belongs to the peptidase C40 family.</text>
</comment>
<dbReference type="SUPFAM" id="SSF54001">
    <property type="entry name" value="Cysteine proteinases"/>
    <property type="match status" value="1"/>
</dbReference>
<name>A0A239PJS0_9PROT</name>
<feature type="domain" description="NlpC/P60" evidence="5">
    <location>
        <begin position="28"/>
        <end position="172"/>
    </location>
</feature>
<evidence type="ECO:0000256" key="3">
    <source>
        <dbReference type="ARBA" id="ARBA00022801"/>
    </source>
</evidence>
<keyword evidence="7" id="KW-1185">Reference proteome</keyword>
<protein>
    <submittedName>
        <fullName evidence="6">Putative phage cell wall peptidase, NlpC/P60 family</fullName>
    </submittedName>
</protein>
<dbReference type="AlphaFoldDB" id="A0A239PJS0"/>
<evidence type="ECO:0000256" key="4">
    <source>
        <dbReference type="ARBA" id="ARBA00022807"/>
    </source>
</evidence>
<dbReference type="EMBL" id="FZQA01000001">
    <property type="protein sequence ID" value="SNT67569.1"/>
    <property type="molecule type" value="Genomic_DNA"/>
</dbReference>
<dbReference type="GO" id="GO:0008234">
    <property type="term" value="F:cysteine-type peptidase activity"/>
    <property type="evidence" value="ECO:0007669"/>
    <property type="project" value="UniProtKB-KW"/>
</dbReference>
<dbReference type="NCBIfam" id="TIGR02219">
    <property type="entry name" value="phage_NlpC_fam"/>
    <property type="match status" value="1"/>
</dbReference>
<proteinExistence type="inferred from homology"/>
<dbReference type="InterPro" id="IPR000064">
    <property type="entry name" value="NLP_P60_dom"/>
</dbReference>
<evidence type="ECO:0000313" key="6">
    <source>
        <dbReference type="EMBL" id="SNT67569.1"/>
    </source>
</evidence>
<dbReference type="Gene3D" id="3.90.1720.10">
    <property type="entry name" value="endopeptidase domain like (from Nostoc punctiforme)"/>
    <property type="match status" value="1"/>
</dbReference>
<dbReference type="PROSITE" id="PS51935">
    <property type="entry name" value="NLPC_P60"/>
    <property type="match status" value="1"/>
</dbReference>
<accession>A0A239PJS0</accession>
<keyword evidence="4" id="KW-0788">Thiol protease</keyword>
<evidence type="ECO:0000256" key="2">
    <source>
        <dbReference type="ARBA" id="ARBA00022670"/>
    </source>
</evidence>
<keyword evidence="3" id="KW-0378">Hydrolase</keyword>
<sequence length="178" mass="19454">MSDDAFRLAIAPRPCFARQGEESPPAGAVSRARIVAEARAWLGTPYLHQASAKGAGTDCLGLIRGVWRALYGAEPEIVPPYTPDWNERAWLAGPRREPLLEAARRHMAERAPAAAAPGDALVFRVVCDGPAKHCGILSAPDRFIHAYAGRAVIESRLTRWWRERIAGAFAFPGTEEEE</sequence>
<dbReference type="Proteomes" id="UP000198346">
    <property type="component" value="Unassembled WGS sequence"/>
</dbReference>
<organism evidence="6 7">
    <name type="scientific">Amphiplicatus metriothermophilus</name>
    <dbReference type="NCBI Taxonomy" id="1519374"/>
    <lineage>
        <taxon>Bacteria</taxon>
        <taxon>Pseudomonadati</taxon>
        <taxon>Pseudomonadota</taxon>
        <taxon>Alphaproteobacteria</taxon>
        <taxon>Parvularculales</taxon>
        <taxon>Parvularculaceae</taxon>
        <taxon>Amphiplicatus</taxon>
    </lineage>
</organism>
<dbReference type="GO" id="GO:0006508">
    <property type="term" value="P:proteolysis"/>
    <property type="evidence" value="ECO:0007669"/>
    <property type="project" value="UniProtKB-KW"/>
</dbReference>
<dbReference type="InterPro" id="IPR038765">
    <property type="entry name" value="Papain-like_cys_pep_sf"/>
</dbReference>